<dbReference type="Gene3D" id="3.30.1600.10">
    <property type="entry name" value="SIR2/SIRT2 'Small Domain"/>
    <property type="match status" value="1"/>
</dbReference>
<evidence type="ECO:0000256" key="3">
    <source>
        <dbReference type="ARBA" id="ARBA00022723"/>
    </source>
</evidence>
<comment type="cofactor">
    <cofactor evidence="1">
        <name>Zn(2+)</name>
        <dbReference type="ChEBI" id="CHEBI:29105"/>
    </cofactor>
</comment>
<keyword evidence="2" id="KW-0808">Transferase</keyword>
<feature type="domain" description="Deacetylase sirtuin-type" evidence="10">
    <location>
        <begin position="127"/>
        <end position="394"/>
    </location>
</feature>
<evidence type="ECO:0000259" key="10">
    <source>
        <dbReference type="PROSITE" id="PS50305"/>
    </source>
</evidence>
<reference evidence="11 12" key="1">
    <citation type="submission" date="2024-10" db="EMBL/GenBank/DDBJ databases">
        <authorList>
            <person name="Kim D."/>
        </authorList>
    </citation>
    <scope>NUCLEOTIDE SEQUENCE [LARGE SCALE GENOMIC DNA]</scope>
    <source>
        <strain evidence="11">BH-2024</strain>
    </source>
</reference>
<evidence type="ECO:0000313" key="11">
    <source>
        <dbReference type="EMBL" id="KAL3101303.1"/>
    </source>
</evidence>
<evidence type="ECO:0000256" key="7">
    <source>
        <dbReference type="ARBA" id="ARBA00048905"/>
    </source>
</evidence>
<dbReference type="GO" id="GO:0046872">
    <property type="term" value="F:metal ion binding"/>
    <property type="evidence" value="ECO:0007669"/>
    <property type="project" value="UniProtKB-KW"/>
</dbReference>
<feature type="active site" description="Proton acceptor" evidence="8">
    <location>
        <position position="256"/>
    </location>
</feature>
<dbReference type="PANTHER" id="PTHR11085">
    <property type="entry name" value="NAD-DEPENDENT PROTEIN DEACYLASE SIRTUIN-5, MITOCHONDRIAL-RELATED"/>
    <property type="match status" value="1"/>
</dbReference>
<accession>A0ABD2KF08</accession>
<dbReference type="GO" id="GO:0016740">
    <property type="term" value="F:transferase activity"/>
    <property type="evidence" value="ECO:0007669"/>
    <property type="project" value="UniProtKB-KW"/>
</dbReference>
<dbReference type="Proteomes" id="UP001620626">
    <property type="component" value="Unassembled WGS sequence"/>
</dbReference>
<dbReference type="InterPro" id="IPR029035">
    <property type="entry name" value="DHS-like_NAD/FAD-binding_dom"/>
</dbReference>
<evidence type="ECO:0000256" key="4">
    <source>
        <dbReference type="ARBA" id="ARBA00022833"/>
    </source>
</evidence>
<gene>
    <name evidence="11" type="ORF">niasHT_028059</name>
</gene>
<feature type="compositionally biased region" description="Basic and acidic residues" evidence="9">
    <location>
        <begin position="22"/>
        <end position="77"/>
    </location>
</feature>
<keyword evidence="3 8" id="KW-0479">Metal-binding</keyword>
<dbReference type="AlphaFoldDB" id="A0ABD2KF08"/>
<comment type="catalytic activity">
    <reaction evidence="6">
        <text>N(6)-hexadecanoyl-L-lysyl-[protein] + NAD(+) + H2O = 2''-O-hexadecanoyl-ADP-D-ribose + nicotinamide + L-lysyl-[protein]</text>
        <dbReference type="Rhea" id="RHEA:70563"/>
        <dbReference type="Rhea" id="RHEA-COMP:9752"/>
        <dbReference type="Rhea" id="RHEA-COMP:14175"/>
        <dbReference type="ChEBI" id="CHEBI:15377"/>
        <dbReference type="ChEBI" id="CHEBI:17154"/>
        <dbReference type="ChEBI" id="CHEBI:29969"/>
        <dbReference type="ChEBI" id="CHEBI:57540"/>
        <dbReference type="ChEBI" id="CHEBI:138936"/>
        <dbReference type="ChEBI" id="CHEBI:189673"/>
    </reaction>
    <physiologicalReaction direction="left-to-right" evidence="6">
        <dbReference type="Rhea" id="RHEA:70564"/>
    </physiologicalReaction>
</comment>
<dbReference type="InterPro" id="IPR026590">
    <property type="entry name" value="Ssirtuin_cat_dom"/>
</dbReference>
<dbReference type="InterPro" id="IPR026591">
    <property type="entry name" value="Sirtuin_cat_small_dom_sf"/>
</dbReference>
<dbReference type="PROSITE" id="PS50305">
    <property type="entry name" value="SIRTUIN"/>
    <property type="match status" value="1"/>
</dbReference>
<comment type="caution">
    <text evidence="11">The sequence shown here is derived from an EMBL/GenBank/DDBJ whole genome shotgun (WGS) entry which is preliminary data.</text>
</comment>
<organism evidence="11 12">
    <name type="scientific">Heterodera trifolii</name>
    <dbReference type="NCBI Taxonomy" id="157864"/>
    <lineage>
        <taxon>Eukaryota</taxon>
        <taxon>Metazoa</taxon>
        <taxon>Ecdysozoa</taxon>
        <taxon>Nematoda</taxon>
        <taxon>Chromadorea</taxon>
        <taxon>Rhabditida</taxon>
        <taxon>Tylenchina</taxon>
        <taxon>Tylenchomorpha</taxon>
        <taxon>Tylenchoidea</taxon>
        <taxon>Heteroderidae</taxon>
        <taxon>Heteroderinae</taxon>
        <taxon>Heterodera</taxon>
    </lineage>
</organism>
<comment type="catalytic activity">
    <reaction evidence="7">
        <text>N(6)-tetradecanoyl-L-lysyl-[protein] + NAD(+) + H2O = 2''-O-tetradecanoyl-ADP-D-ribose + nicotinamide + L-lysyl-[protein]</text>
        <dbReference type="Rhea" id="RHEA:70567"/>
        <dbReference type="Rhea" id="RHEA-COMP:9752"/>
        <dbReference type="Rhea" id="RHEA-COMP:15437"/>
        <dbReference type="ChEBI" id="CHEBI:15377"/>
        <dbReference type="ChEBI" id="CHEBI:17154"/>
        <dbReference type="ChEBI" id="CHEBI:29969"/>
        <dbReference type="ChEBI" id="CHEBI:57540"/>
        <dbReference type="ChEBI" id="CHEBI:141129"/>
        <dbReference type="ChEBI" id="CHEBI:189674"/>
    </reaction>
    <physiologicalReaction direction="left-to-right" evidence="7">
        <dbReference type="Rhea" id="RHEA:70568"/>
    </physiologicalReaction>
</comment>
<dbReference type="InterPro" id="IPR003000">
    <property type="entry name" value="Sirtuin"/>
</dbReference>
<feature type="binding site" evidence="8">
    <location>
        <position position="291"/>
    </location>
    <ligand>
        <name>Zn(2+)</name>
        <dbReference type="ChEBI" id="CHEBI:29105"/>
    </ligand>
</feature>
<name>A0ABD2KF08_9BILA</name>
<proteinExistence type="predicted"/>
<protein>
    <recommendedName>
        <fullName evidence="10">Deacetylase sirtuin-type domain-containing protein</fullName>
    </recommendedName>
</protein>
<evidence type="ECO:0000313" key="12">
    <source>
        <dbReference type="Proteomes" id="UP001620626"/>
    </source>
</evidence>
<evidence type="ECO:0000256" key="5">
    <source>
        <dbReference type="ARBA" id="ARBA00023027"/>
    </source>
</evidence>
<evidence type="ECO:0000256" key="9">
    <source>
        <dbReference type="SAM" id="MobiDB-lite"/>
    </source>
</evidence>
<dbReference type="EMBL" id="JBICBT010000783">
    <property type="protein sequence ID" value="KAL3101303.1"/>
    <property type="molecule type" value="Genomic_DNA"/>
</dbReference>
<feature type="binding site" evidence="8">
    <location>
        <position position="267"/>
    </location>
    <ligand>
        <name>Zn(2+)</name>
        <dbReference type="ChEBI" id="CHEBI:29105"/>
    </ligand>
</feature>
<keyword evidence="12" id="KW-1185">Reference proteome</keyword>
<feature type="compositionally biased region" description="Basic and acidic residues" evidence="9">
    <location>
        <begin position="1"/>
        <end position="13"/>
    </location>
</feature>
<dbReference type="SUPFAM" id="SSF52467">
    <property type="entry name" value="DHS-like NAD/FAD-binding domain"/>
    <property type="match status" value="1"/>
</dbReference>
<evidence type="ECO:0000256" key="2">
    <source>
        <dbReference type="ARBA" id="ARBA00022679"/>
    </source>
</evidence>
<keyword evidence="4 8" id="KW-0862">Zinc</keyword>
<evidence type="ECO:0000256" key="6">
    <source>
        <dbReference type="ARBA" id="ARBA00048378"/>
    </source>
</evidence>
<evidence type="ECO:0000256" key="1">
    <source>
        <dbReference type="ARBA" id="ARBA00001947"/>
    </source>
</evidence>
<feature type="region of interest" description="Disordered" evidence="9">
    <location>
        <begin position="1"/>
        <end position="97"/>
    </location>
</feature>
<feature type="binding site" evidence="8">
    <location>
        <position position="264"/>
    </location>
    <ligand>
        <name>Zn(2+)</name>
        <dbReference type="ChEBI" id="CHEBI:29105"/>
    </ligand>
</feature>
<sequence length="412" mass="46366">MENTKENDGKTEGHWSSVSESTSKEESICNDKSEKEESNEKGMPNKEEEKVPNEAEEKVPNKEEEKVPNKEEEKVPNEAEETVPNVEGVPSEAGSASQPSLYSQLVTNFERIINSLVSDDVATRPRQKLPSLDLEGVAAFIREERPEIVFMVGAGVSTSAGIPDFRTPGTGLYDNLKQYDIPNPQAIFDINYFKRNPEPFFVLANALFHESIMPTPAHYFIRLLEDKGLLRRCFTQNIDGLEFRAEVKEEKVVAAHGSYRTSTCLSCKKKYNQQWLIEQMNAVKVPRCVGCKKGVVKPDIVFFGESLPSRFFSSSLVDFPKCGLLIVMGTSLVVHPFASLVDQVPADTPRLLINLQPAGTDLLRYTEPDNIRDVFWQGKCDEGVKRLAKMLGWEQEFEALLRRAEAEKEQNV</sequence>
<feature type="binding site" evidence="8">
    <location>
        <position position="288"/>
    </location>
    <ligand>
        <name>Zn(2+)</name>
        <dbReference type="ChEBI" id="CHEBI:29105"/>
    </ligand>
</feature>
<dbReference type="Gene3D" id="3.40.50.1220">
    <property type="entry name" value="TPP-binding domain"/>
    <property type="match status" value="1"/>
</dbReference>
<dbReference type="Pfam" id="PF02146">
    <property type="entry name" value="SIR2"/>
    <property type="match status" value="1"/>
</dbReference>
<dbReference type="InterPro" id="IPR050134">
    <property type="entry name" value="NAD-dep_sirtuin_deacylases"/>
</dbReference>
<evidence type="ECO:0000256" key="8">
    <source>
        <dbReference type="PROSITE-ProRule" id="PRU00236"/>
    </source>
</evidence>
<dbReference type="PANTHER" id="PTHR11085:SF6">
    <property type="entry name" value="NAD-DEPENDENT PROTEIN DEACETYLASE SIRTUIN-2"/>
    <property type="match status" value="1"/>
</dbReference>
<keyword evidence="5" id="KW-0520">NAD</keyword>